<evidence type="ECO:0000313" key="2">
    <source>
        <dbReference type="EMBL" id="XBV24655.1"/>
    </source>
</evidence>
<evidence type="ECO:0000256" key="1">
    <source>
        <dbReference type="SAM" id="MobiDB-lite"/>
    </source>
</evidence>
<protein>
    <submittedName>
        <fullName evidence="2">Uncharacterized protein</fullName>
    </submittedName>
</protein>
<organism evidence="2">
    <name type="scientific">Kribbella sp. HUAS MG21</name>
    <dbReference type="NCBI Taxonomy" id="3160966"/>
    <lineage>
        <taxon>Bacteria</taxon>
        <taxon>Bacillati</taxon>
        <taxon>Actinomycetota</taxon>
        <taxon>Actinomycetes</taxon>
        <taxon>Propionibacteriales</taxon>
        <taxon>Kribbellaceae</taxon>
        <taxon>Kribbella</taxon>
    </lineage>
</organism>
<gene>
    <name evidence="2" type="ORF">ABN611_39660</name>
</gene>
<sequence length="85" mass="9190">MNGRCSVQDQPTGETPQQSVERELRAAQEQVRRVAEQLRAGLAEDDRLAADARARATSQTQAAPQVPQAPQVIEQDAADGTKGQH</sequence>
<proteinExistence type="predicted"/>
<feature type="compositionally biased region" description="Polar residues" evidence="1">
    <location>
        <begin position="1"/>
        <end position="19"/>
    </location>
</feature>
<feature type="region of interest" description="Disordered" evidence="1">
    <location>
        <begin position="51"/>
        <end position="85"/>
    </location>
</feature>
<feature type="compositionally biased region" description="Low complexity" evidence="1">
    <location>
        <begin position="61"/>
        <end position="72"/>
    </location>
</feature>
<accession>A0AAU7TDP6</accession>
<dbReference type="EMBL" id="CP158165">
    <property type="protein sequence ID" value="XBV24655.1"/>
    <property type="molecule type" value="Genomic_DNA"/>
</dbReference>
<feature type="region of interest" description="Disordered" evidence="1">
    <location>
        <begin position="1"/>
        <end position="26"/>
    </location>
</feature>
<dbReference type="RefSeq" id="WP_350277476.1">
    <property type="nucleotide sequence ID" value="NZ_CP158165.1"/>
</dbReference>
<reference evidence="2" key="1">
    <citation type="submission" date="2024-06" db="EMBL/GenBank/DDBJ databases">
        <title>Kribbella sp. strain HUAS MG21 genome sequences.</title>
        <authorList>
            <person name="Mo P."/>
        </authorList>
    </citation>
    <scope>NUCLEOTIDE SEQUENCE</scope>
    <source>
        <strain evidence="2">HUAS MG21</strain>
    </source>
</reference>
<name>A0AAU7TDP6_9ACTN</name>
<dbReference type="AlphaFoldDB" id="A0AAU7TDP6"/>